<dbReference type="OrthoDB" id="6336102at2"/>
<keyword evidence="3" id="KW-1185">Reference proteome</keyword>
<dbReference type="AlphaFoldDB" id="A0A1H9ZZ12"/>
<reference evidence="2 3" key="1">
    <citation type="submission" date="2016-10" db="EMBL/GenBank/DDBJ databases">
        <authorList>
            <person name="de Groot N.N."/>
        </authorList>
    </citation>
    <scope>NUCLEOTIDE SEQUENCE [LARGE SCALE GENOMIC DNA]</scope>
    <source>
        <strain evidence="2 3">DSM 19706</strain>
    </source>
</reference>
<dbReference type="Proteomes" id="UP000199308">
    <property type="component" value="Unassembled WGS sequence"/>
</dbReference>
<keyword evidence="1" id="KW-0732">Signal</keyword>
<evidence type="ECO:0000256" key="1">
    <source>
        <dbReference type="SAM" id="SignalP"/>
    </source>
</evidence>
<accession>A0A1H9ZZ12</accession>
<proteinExistence type="predicted"/>
<dbReference type="EMBL" id="FOHK01000002">
    <property type="protein sequence ID" value="SES86932.1"/>
    <property type="molecule type" value="Genomic_DNA"/>
</dbReference>
<organism evidence="2 3">
    <name type="scientific">Thalassotalea agarivorans</name>
    <name type="common">Thalassomonas agarivorans</name>
    <dbReference type="NCBI Taxonomy" id="349064"/>
    <lineage>
        <taxon>Bacteria</taxon>
        <taxon>Pseudomonadati</taxon>
        <taxon>Pseudomonadota</taxon>
        <taxon>Gammaproteobacteria</taxon>
        <taxon>Alteromonadales</taxon>
        <taxon>Colwelliaceae</taxon>
        <taxon>Thalassotalea</taxon>
    </lineage>
</organism>
<gene>
    <name evidence="2" type="ORF">SAMN05660429_00635</name>
</gene>
<protein>
    <submittedName>
        <fullName evidence="2">Uncharacterized protein</fullName>
    </submittedName>
</protein>
<dbReference type="STRING" id="349064.SAMN05660429_00635"/>
<dbReference type="RefSeq" id="WP_093327610.1">
    <property type="nucleotide sequence ID" value="NZ_AP027363.1"/>
</dbReference>
<feature type="chain" id="PRO_5011703835" evidence="1">
    <location>
        <begin position="31"/>
        <end position="175"/>
    </location>
</feature>
<sequence length="175" mass="20373">MNISMSKYVRSAVRFLLIICGATLATNAAANDQTPEDNTEVIEVVGETSLMYLRNKMKVAELDFYDSLNELIDEPKYKVRCRTDNITGSRLKQTFCVPYYIRNHTAQQSQDFLHEFNRKGYIPTYKGSEFLLRAEYQRAKEYVIKLVEKNPELLEKLVALEVAKQEYVNKKKQNK</sequence>
<evidence type="ECO:0000313" key="2">
    <source>
        <dbReference type="EMBL" id="SES86932.1"/>
    </source>
</evidence>
<name>A0A1H9ZZ12_THASX</name>
<evidence type="ECO:0000313" key="3">
    <source>
        <dbReference type="Proteomes" id="UP000199308"/>
    </source>
</evidence>
<feature type="signal peptide" evidence="1">
    <location>
        <begin position="1"/>
        <end position="30"/>
    </location>
</feature>